<evidence type="ECO:0000259" key="8">
    <source>
        <dbReference type="Pfam" id="PF08281"/>
    </source>
</evidence>
<keyword evidence="3 6" id="KW-0731">Sigma factor</keyword>
<dbReference type="Pfam" id="PF04542">
    <property type="entry name" value="Sigma70_r2"/>
    <property type="match status" value="1"/>
</dbReference>
<name>A0ABT8KP93_9BACT</name>
<dbReference type="PANTHER" id="PTHR43133">
    <property type="entry name" value="RNA POLYMERASE ECF-TYPE SIGMA FACTO"/>
    <property type="match status" value="1"/>
</dbReference>
<dbReference type="Gene3D" id="1.10.1740.10">
    <property type="match status" value="1"/>
</dbReference>
<comment type="similarity">
    <text evidence="1 6">Belongs to the sigma-70 factor family. ECF subfamily.</text>
</comment>
<evidence type="ECO:0000256" key="2">
    <source>
        <dbReference type="ARBA" id="ARBA00023015"/>
    </source>
</evidence>
<feature type="domain" description="RNA polymerase sigma-70 region 2" evidence="7">
    <location>
        <begin position="27"/>
        <end position="93"/>
    </location>
</feature>
<evidence type="ECO:0000256" key="6">
    <source>
        <dbReference type="RuleBase" id="RU000716"/>
    </source>
</evidence>
<dbReference type="EMBL" id="JAUJEA010000005">
    <property type="protein sequence ID" value="MDN5202554.1"/>
    <property type="molecule type" value="Genomic_DNA"/>
</dbReference>
<keyword evidence="5 6" id="KW-0804">Transcription</keyword>
<organism evidence="9 10">
    <name type="scientific">Splendidivirga corallicola</name>
    <dbReference type="NCBI Taxonomy" id="3051826"/>
    <lineage>
        <taxon>Bacteria</taxon>
        <taxon>Pseudomonadati</taxon>
        <taxon>Bacteroidota</taxon>
        <taxon>Cytophagia</taxon>
        <taxon>Cytophagales</taxon>
        <taxon>Splendidivirgaceae</taxon>
        <taxon>Splendidivirga</taxon>
    </lineage>
</organism>
<evidence type="ECO:0000256" key="1">
    <source>
        <dbReference type="ARBA" id="ARBA00010641"/>
    </source>
</evidence>
<sequence>MEVNHLNLHQDIIDACKMGDRKAQYKLYKLYSKAMYNICYRIANDAEDAEDILQESFVSAFRNLHTYRGESSFGAWLKKVVVNRAINHVKKKRLEIQPMTANFEYEDESDYNTNEDLSWNIEQIKSAVQELPQGYRIVFSLYLLEGYDHGEIAGILNISESTSKSQYNRAKKKLKEIIKNKAFHAG</sequence>
<dbReference type="InterPro" id="IPR013325">
    <property type="entry name" value="RNA_pol_sigma_r2"/>
</dbReference>
<dbReference type="InterPro" id="IPR013249">
    <property type="entry name" value="RNA_pol_sigma70_r4_t2"/>
</dbReference>
<dbReference type="InterPro" id="IPR014284">
    <property type="entry name" value="RNA_pol_sigma-70_dom"/>
</dbReference>
<dbReference type="InterPro" id="IPR036388">
    <property type="entry name" value="WH-like_DNA-bd_sf"/>
</dbReference>
<proteinExistence type="inferred from homology"/>
<dbReference type="Pfam" id="PF08281">
    <property type="entry name" value="Sigma70_r4_2"/>
    <property type="match status" value="1"/>
</dbReference>
<keyword evidence="4 6" id="KW-0238">DNA-binding</keyword>
<dbReference type="CDD" id="cd06171">
    <property type="entry name" value="Sigma70_r4"/>
    <property type="match status" value="1"/>
</dbReference>
<dbReference type="Gene3D" id="1.10.10.10">
    <property type="entry name" value="Winged helix-like DNA-binding domain superfamily/Winged helix DNA-binding domain"/>
    <property type="match status" value="1"/>
</dbReference>
<reference evidence="9" key="1">
    <citation type="submission" date="2023-06" db="EMBL/GenBank/DDBJ databases">
        <title>Genomic of Parafulvivirga corallium.</title>
        <authorList>
            <person name="Wang G."/>
        </authorList>
    </citation>
    <scope>NUCLEOTIDE SEQUENCE</scope>
    <source>
        <strain evidence="9">BMA10</strain>
    </source>
</reference>
<dbReference type="Proteomes" id="UP001172082">
    <property type="component" value="Unassembled WGS sequence"/>
</dbReference>
<evidence type="ECO:0000256" key="5">
    <source>
        <dbReference type="ARBA" id="ARBA00023163"/>
    </source>
</evidence>
<evidence type="ECO:0000313" key="10">
    <source>
        <dbReference type="Proteomes" id="UP001172082"/>
    </source>
</evidence>
<dbReference type="PROSITE" id="PS01063">
    <property type="entry name" value="SIGMA70_ECF"/>
    <property type="match status" value="1"/>
</dbReference>
<evidence type="ECO:0000256" key="4">
    <source>
        <dbReference type="ARBA" id="ARBA00023125"/>
    </source>
</evidence>
<keyword evidence="10" id="KW-1185">Reference proteome</keyword>
<dbReference type="SUPFAM" id="SSF88946">
    <property type="entry name" value="Sigma2 domain of RNA polymerase sigma factors"/>
    <property type="match status" value="1"/>
</dbReference>
<protein>
    <recommendedName>
        <fullName evidence="6">RNA polymerase sigma factor</fullName>
    </recommendedName>
</protein>
<comment type="caution">
    <text evidence="9">The sequence shown here is derived from an EMBL/GenBank/DDBJ whole genome shotgun (WGS) entry which is preliminary data.</text>
</comment>
<keyword evidence="2 6" id="KW-0805">Transcription regulation</keyword>
<evidence type="ECO:0000313" key="9">
    <source>
        <dbReference type="EMBL" id="MDN5202554.1"/>
    </source>
</evidence>
<evidence type="ECO:0000256" key="3">
    <source>
        <dbReference type="ARBA" id="ARBA00023082"/>
    </source>
</evidence>
<gene>
    <name evidence="9" type="ORF">QQ008_14295</name>
</gene>
<dbReference type="InterPro" id="IPR013324">
    <property type="entry name" value="RNA_pol_sigma_r3/r4-like"/>
</dbReference>
<dbReference type="NCBIfam" id="TIGR02937">
    <property type="entry name" value="sigma70-ECF"/>
    <property type="match status" value="1"/>
</dbReference>
<dbReference type="InterPro" id="IPR000838">
    <property type="entry name" value="RNA_pol_sigma70_ECF_CS"/>
</dbReference>
<dbReference type="InterPro" id="IPR007627">
    <property type="entry name" value="RNA_pol_sigma70_r2"/>
</dbReference>
<accession>A0ABT8KP93</accession>
<evidence type="ECO:0000259" key="7">
    <source>
        <dbReference type="Pfam" id="PF04542"/>
    </source>
</evidence>
<dbReference type="SUPFAM" id="SSF88659">
    <property type="entry name" value="Sigma3 and sigma4 domains of RNA polymerase sigma factors"/>
    <property type="match status" value="1"/>
</dbReference>
<dbReference type="InterPro" id="IPR039425">
    <property type="entry name" value="RNA_pol_sigma-70-like"/>
</dbReference>
<dbReference type="PANTHER" id="PTHR43133:SF46">
    <property type="entry name" value="RNA POLYMERASE SIGMA-70 FACTOR ECF SUBFAMILY"/>
    <property type="match status" value="1"/>
</dbReference>
<feature type="domain" description="RNA polymerase sigma factor 70 region 4 type 2" evidence="8">
    <location>
        <begin position="122"/>
        <end position="174"/>
    </location>
</feature>